<dbReference type="CDD" id="cd06503">
    <property type="entry name" value="ATP-synt_Fo_b"/>
    <property type="match status" value="1"/>
</dbReference>
<gene>
    <name evidence="2" type="ORF">Pka01_67670</name>
</gene>
<name>A0A8J3PYX3_9ACTN</name>
<dbReference type="AlphaFoldDB" id="A0A8J3PYX3"/>
<evidence type="ECO:0000313" key="3">
    <source>
        <dbReference type="Proteomes" id="UP000630097"/>
    </source>
</evidence>
<evidence type="ECO:0000256" key="1">
    <source>
        <dbReference type="SAM" id="MobiDB-lite"/>
    </source>
</evidence>
<sequence length="413" mass="45180">MTNQTENFPDLMSDDSFEVVMRGYSRRQVHDYMIRTRNQIRDLEERLARTIDQAEQSRIELADARRKMTEAPQNPDELGERLSQILKLAHEEAAANKEASESEAARMRDNAAAEAERQVMMAREQAESIRSAAQEEAERRVADATAAAERLLSQAGSDAEETLGTARAEAEDTLRSARAESDRQLTAARLESERQVADANAEASASLAAAEKRVTALDEHTGRRVVYLTDTHTEVMRRLNEIGSVLGDLLHREAAAGPLIDEAAVVPPAPQFREAQQAEQPVADVPAQPESQEDAVADIAPADQGDLDDQGDDAIRSGGRVEAEGLDVATADEAGYAAGHTPAHEGVDMFRPVRPVDHSAGDANDDIRVIVDDVRHADPLAPAPMVVEVAEYTEVDFGRLRQSHEDQGPFQNR</sequence>
<keyword evidence="3" id="KW-1185">Reference proteome</keyword>
<dbReference type="RefSeq" id="WP_203886939.1">
    <property type="nucleotide sequence ID" value="NZ_BAABHH010000028.1"/>
</dbReference>
<organism evidence="2 3">
    <name type="scientific">Planotetraspora kaengkrachanensis</name>
    <dbReference type="NCBI Taxonomy" id="575193"/>
    <lineage>
        <taxon>Bacteria</taxon>
        <taxon>Bacillati</taxon>
        <taxon>Actinomycetota</taxon>
        <taxon>Actinomycetes</taxon>
        <taxon>Streptosporangiales</taxon>
        <taxon>Streptosporangiaceae</taxon>
        <taxon>Planotetraspora</taxon>
    </lineage>
</organism>
<protein>
    <recommendedName>
        <fullName evidence="4">DivIVA protein</fullName>
    </recommendedName>
</protein>
<feature type="compositionally biased region" description="Basic and acidic residues" evidence="1">
    <location>
        <begin position="168"/>
        <end position="183"/>
    </location>
</feature>
<dbReference type="Proteomes" id="UP000630097">
    <property type="component" value="Unassembled WGS sequence"/>
</dbReference>
<evidence type="ECO:0000313" key="2">
    <source>
        <dbReference type="EMBL" id="GIG83640.1"/>
    </source>
</evidence>
<comment type="caution">
    <text evidence="2">The sequence shown here is derived from an EMBL/GenBank/DDBJ whole genome shotgun (WGS) entry which is preliminary data.</text>
</comment>
<feature type="compositionally biased region" description="Basic and acidic residues" evidence="1">
    <location>
        <begin position="92"/>
        <end position="117"/>
    </location>
</feature>
<proteinExistence type="predicted"/>
<dbReference type="EMBL" id="BONV01000042">
    <property type="protein sequence ID" value="GIG83640.1"/>
    <property type="molecule type" value="Genomic_DNA"/>
</dbReference>
<evidence type="ECO:0008006" key="4">
    <source>
        <dbReference type="Google" id="ProtNLM"/>
    </source>
</evidence>
<accession>A0A8J3PYX3</accession>
<reference evidence="2 3" key="1">
    <citation type="submission" date="2021-01" db="EMBL/GenBank/DDBJ databases">
        <title>Whole genome shotgun sequence of Planotetraspora kaengkrachanensis NBRC 104272.</title>
        <authorList>
            <person name="Komaki H."/>
            <person name="Tamura T."/>
        </authorList>
    </citation>
    <scope>NUCLEOTIDE SEQUENCE [LARGE SCALE GENOMIC DNA]</scope>
    <source>
        <strain evidence="2 3">NBRC 104272</strain>
    </source>
</reference>
<feature type="region of interest" description="Disordered" evidence="1">
    <location>
        <begin position="92"/>
        <end position="184"/>
    </location>
</feature>